<keyword evidence="9" id="KW-0238">DNA-binding</keyword>
<keyword evidence="11" id="KW-0804">Transcription</keyword>
<dbReference type="Proteomes" id="UP000325598">
    <property type="component" value="Unassembled WGS sequence"/>
</dbReference>
<evidence type="ECO:0000256" key="4">
    <source>
        <dbReference type="ARBA" id="ARBA00022485"/>
    </source>
</evidence>
<keyword evidence="14" id="KW-1185">Reference proteome</keyword>
<evidence type="ECO:0000313" key="14">
    <source>
        <dbReference type="Proteomes" id="UP000325598"/>
    </source>
</evidence>
<dbReference type="InterPro" id="IPR034768">
    <property type="entry name" value="4FE4S_WBL"/>
</dbReference>
<dbReference type="PROSITE" id="PS51674">
    <property type="entry name" value="4FE4S_WBL"/>
    <property type="match status" value="1"/>
</dbReference>
<keyword evidence="4" id="KW-0004">4Fe-4S</keyword>
<sequence length="86" mass="9621">MSPRDWRNQALCRHHDPDEFVPDVCLPAVVEELREVCDHCPVIAICLETALVEERGLPAALRCGVRGGTTPRERAAIHRRSRKPAA</sequence>
<dbReference type="GO" id="GO:0047134">
    <property type="term" value="F:protein-disulfide reductase [NAD(P)H] activity"/>
    <property type="evidence" value="ECO:0007669"/>
    <property type="project" value="TreeGrafter"/>
</dbReference>
<evidence type="ECO:0000256" key="7">
    <source>
        <dbReference type="ARBA" id="ARBA00023014"/>
    </source>
</evidence>
<keyword evidence="8" id="KW-0805">Transcription regulation</keyword>
<dbReference type="EMBL" id="BLAG01000004">
    <property type="protein sequence ID" value="GES27844.1"/>
    <property type="molecule type" value="Genomic_DNA"/>
</dbReference>
<keyword evidence="10" id="KW-1015">Disulfide bond</keyword>
<dbReference type="GO" id="GO:0045454">
    <property type="term" value="P:cell redox homeostasis"/>
    <property type="evidence" value="ECO:0007669"/>
    <property type="project" value="TreeGrafter"/>
</dbReference>
<evidence type="ECO:0000256" key="11">
    <source>
        <dbReference type="ARBA" id="ARBA00023163"/>
    </source>
</evidence>
<dbReference type="RefSeq" id="WP_086717175.1">
    <property type="nucleotide sequence ID" value="NZ_BLAG01000004.1"/>
</dbReference>
<dbReference type="OrthoDB" id="3869337at2"/>
<dbReference type="InterPro" id="IPR003482">
    <property type="entry name" value="Whib"/>
</dbReference>
<evidence type="ECO:0000256" key="10">
    <source>
        <dbReference type="ARBA" id="ARBA00023157"/>
    </source>
</evidence>
<evidence type="ECO:0000256" key="6">
    <source>
        <dbReference type="ARBA" id="ARBA00023004"/>
    </source>
</evidence>
<organism evidence="13 14">
    <name type="scientific">Streptomyces angustmyceticus</name>
    <dbReference type="NCBI Taxonomy" id="285578"/>
    <lineage>
        <taxon>Bacteria</taxon>
        <taxon>Bacillati</taxon>
        <taxon>Actinomycetota</taxon>
        <taxon>Actinomycetes</taxon>
        <taxon>Kitasatosporales</taxon>
        <taxon>Streptomycetaceae</taxon>
        <taxon>Streptomyces</taxon>
    </lineage>
</organism>
<evidence type="ECO:0000259" key="12">
    <source>
        <dbReference type="PROSITE" id="PS51674"/>
    </source>
</evidence>
<evidence type="ECO:0000256" key="2">
    <source>
        <dbReference type="ARBA" id="ARBA00004496"/>
    </source>
</evidence>
<keyword evidence="6" id="KW-0408">Iron</keyword>
<dbReference type="GO" id="GO:0005737">
    <property type="term" value="C:cytoplasm"/>
    <property type="evidence" value="ECO:0007669"/>
    <property type="project" value="UniProtKB-SubCell"/>
</dbReference>
<evidence type="ECO:0000313" key="13">
    <source>
        <dbReference type="EMBL" id="GES27844.1"/>
    </source>
</evidence>
<protein>
    <recommendedName>
        <fullName evidence="12">4Fe-4S Wbl-type domain-containing protein</fullName>
    </recommendedName>
</protein>
<dbReference type="GO" id="GO:0003677">
    <property type="term" value="F:DNA binding"/>
    <property type="evidence" value="ECO:0007669"/>
    <property type="project" value="UniProtKB-KW"/>
</dbReference>
<dbReference type="GO" id="GO:0045892">
    <property type="term" value="P:negative regulation of DNA-templated transcription"/>
    <property type="evidence" value="ECO:0007669"/>
    <property type="project" value="TreeGrafter"/>
</dbReference>
<dbReference type="GO" id="GO:0046872">
    <property type="term" value="F:metal ion binding"/>
    <property type="evidence" value="ECO:0007669"/>
    <property type="project" value="UniProtKB-KW"/>
</dbReference>
<evidence type="ECO:0000256" key="3">
    <source>
        <dbReference type="ARBA" id="ARBA00006597"/>
    </source>
</evidence>
<comment type="similarity">
    <text evidence="3">Belongs to the WhiB family.</text>
</comment>
<dbReference type="PANTHER" id="PTHR38839">
    <property type="entry name" value="TRANSCRIPTIONAL REGULATOR WHID-RELATED"/>
    <property type="match status" value="1"/>
</dbReference>
<comment type="caution">
    <text evidence="13">The sequence shown here is derived from an EMBL/GenBank/DDBJ whole genome shotgun (WGS) entry which is preliminary data.</text>
</comment>
<evidence type="ECO:0000256" key="9">
    <source>
        <dbReference type="ARBA" id="ARBA00023125"/>
    </source>
</evidence>
<feature type="domain" description="4Fe-4S Wbl-type" evidence="12">
    <location>
        <begin position="11"/>
        <end position="76"/>
    </location>
</feature>
<reference evidence="13 14" key="1">
    <citation type="submission" date="2019-10" db="EMBL/GenBank/DDBJ databases">
        <title>Whole genome shotgun sequence of Streptomyces angustmyceticus NBRC 3934.</title>
        <authorList>
            <person name="Hosoyama A."/>
            <person name="Ichikawa N."/>
            <person name="Kimura A."/>
            <person name="Kitahashi Y."/>
            <person name="Komaki H."/>
            <person name="Uohara A."/>
        </authorList>
    </citation>
    <scope>NUCLEOTIDE SEQUENCE [LARGE SCALE GENOMIC DNA]</scope>
    <source>
        <strain evidence="13 14">NBRC 3934</strain>
    </source>
</reference>
<keyword evidence="5" id="KW-0479">Metal-binding</keyword>
<keyword evidence="7" id="KW-0411">Iron-sulfur</keyword>
<comment type="subcellular location">
    <subcellularLocation>
        <location evidence="2">Cytoplasm</location>
    </subcellularLocation>
</comment>
<gene>
    <name evidence="13" type="ORF">San01_03310</name>
</gene>
<evidence type="ECO:0000256" key="8">
    <source>
        <dbReference type="ARBA" id="ARBA00023015"/>
    </source>
</evidence>
<dbReference type="Pfam" id="PF02467">
    <property type="entry name" value="Whib"/>
    <property type="match status" value="1"/>
</dbReference>
<evidence type="ECO:0000256" key="1">
    <source>
        <dbReference type="ARBA" id="ARBA00001966"/>
    </source>
</evidence>
<proteinExistence type="inferred from homology"/>
<accession>A0A5J4L4W5</accession>
<evidence type="ECO:0000256" key="5">
    <source>
        <dbReference type="ARBA" id="ARBA00022723"/>
    </source>
</evidence>
<dbReference type="GeneID" id="96749759"/>
<dbReference type="AlphaFoldDB" id="A0A5J4L4W5"/>
<name>A0A5J4L4W5_9ACTN</name>
<dbReference type="GO" id="GO:0051539">
    <property type="term" value="F:4 iron, 4 sulfur cluster binding"/>
    <property type="evidence" value="ECO:0007669"/>
    <property type="project" value="UniProtKB-KW"/>
</dbReference>
<comment type="cofactor">
    <cofactor evidence="1">
        <name>[4Fe-4S] cluster</name>
        <dbReference type="ChEBI" id="CHEBI:49883"/>
    </cofactor>
</comment>